<evidence type="ECO:0000256" key="2">
    <source>
        <dbReference type="ARBA" id="ARBA00023002"/>
    </source>
</evidence>
<dbReference type="InterPro" id="IPR002347">
    <property type="entry name" value="SDR_fam"/>
</dbReference>
<dbReference type="Proteomes" id="UP001456513">
    <property type="component" value="Unassembled WGS sequence"/>
</dbReference>
<comment type="similarity">
    <text evidence="1">Belongs to the short-chain dehydrogenases/reductases (SDR) family.</text>
</comment>
<dbReference type="Gene3D" id="3.40.50.720">
    <property type="entry name" value="NAD(P)-binding Rossmann-like Domain"/>
    <property type="match status" value="1"/>
</dbReference>
<dbReference type="RefSeq" id="WP_341442487.1">
    <property type="nucleotide sequence ID" value="NZ_JBBPCN010000001.1"/>
</dbReference>
<organism evidence="3 4">
    <name type="scientific">Rhodococcus navarretei</name>
    <dbReference type="NCBI Taxonomy" id="3128981"/>
    <lineage>
        <taxon>Bacteria</taxon>
        <taxon>Bacillati</taxon>
        <taxon>Actinomycetota</taxon>
        <taxon>Actinomycetes</taxon>
        <taxon>Mycobacteriales</taxon>
        <taxon>Nocardiaceae</taxon>
        <taxon>Rhodococcus</taxon>
    </lineage>
</organism>
<keyword evidence="4" id="KW-1185">Reference proteome</keyword>
<dbReference type="PANTHER" id="PTHR42760:SF133">
    <property type="entry name" value="3-OXOACYL-[ACYL-CARRIER-PROTEIN] REDUCTASE"/>
    <property type="match status" value="1"/>
</dbReference>
<sequence length="230" mass="23977">MSSTPHAVVTGVSSGIGASIARTLSGRGWHVTGLSRTRPEHGFEDGGPHRWIGVDLADTQAVSDLVDDLPDPHSIVHAAGVQRSGRLGTLDPAHSEQMWRIHVAAAEVLVDGLASRMDDGGRVVLIGSRTMTGVAGKSQYVATKSALVGMARSWAMELVTRGITVNVVAPGPTDTPMLHDPGRVATPPITPPLGHFIDPDEVAETVAFLLSPHGRSITGQTIVQCGGTSL</sequence>
<name>A0ABU9D4F0_9NOCA</name>
<gene>
    <name evidence="3" type="ORF">AABD04_22125</name>
</gene>
<dbReference type="PANTHER" id="PTHR42760">
    <property type="entry name" value="SHORT-CHAIN DEHYDROGENASES/REDUCTASES FAMILY MEMBER"/>
    <property type="match status" value="1"/>
</dbReference>
<reference evidence="3 4" key="1">
    <citation type="submission" date="2024-03" db="EMBL/GenBank/DDBJ databases">
        <title>Rhodococcus navarretei sp. nov. and Pseudarthrobacter quantumdoti sp. nov., two new species with the ability to biosynthesize Quantum Dots isolated from soil samples at Union Glacier, Antarctica.</title>
        <authorList>
            <person name="Vargas M."/>
        </authorList>
    </citation>
    <scope>NUCLEOTIDE SEQUENCE [LARGE SCALE GENOMIC DNA]</scope>
    <source>
        <strain evidence="3 4">EXRC-4A-4</strain>
    </source>
</reference>
<dbReference type="SUPFAM" id="SSF51735">
    <property type="entry name" value="NAD(P)-binding Rossmann-fold domains"/>
    <property type="match status" value="1"/>
</dbReference>
<protein>
    <submittedName>
        <fullName evidence="3">SDR family oxidoreductase</fullName>
        <ecNumber evidence="3">1.-.-.-</ecNumber>
    </submittedName>
</protein>
<keyword evidence="2 3" id="KW-0560">Oxidoreductase</keyword>
<dbReference type="Pfam" id="PF13561">
    <property type="entry name" value="adh_short_C2"/>
    <property type="match status" value="1"/>
</dbReference>
<accession>A0ABU9D4F0</accession>
<dbReference type="EMBL" id="JBBPCN010000001">
    <property type="protein sequence ID" value="MEK8073548.1"/>
    <property type="molecule type" value="Genomic_DNA"/>
</dbReference>
<dbReference type="PRINTS" id="PR00081">
    <property type="entry name" value="GDHRDH"/>
</dbReference>
<dbReference type="GO" id="GO:0016491">
    <property type="term" value="F:oxidoreductase activity"/>
    <property type="evidence" value="ECO:0007669"/>
    <property type="project" value="UniProtKB-KW"/>
</dbReference>
<dbReference type="EC" id="1.-.-.-" evidence="3"/>
<dbReference type="InterPro" id="IPR036291">
    <property type="entry name" value="NAD(P)-bd_dom_sf"/>
</dbReference>
<evidence type="ECO:0000256" key="1">
    <source>
        <dbReference type="ARBA" id="ARBA00006484"/>
    </source>
</evidence>
<evidence type="ECO:0000313" key="3">
    <source>
        <dbReference type="EMBL" id="MEK8073548.1"/>
    </source>
</evidence>
<dbReference type="CDD" id="cd05233">
    <property type="entry name" value="SDR_c"/>
    <property type="match status" value="1"/>
</dbReference>
<evidence type="ECO:0000313" key="4">
    <source>
        <dbReference type="Proteomes" id="UP001456513"/>
    </source>
</evidence>
<proteinExistence type="inferred from homology"/>
<comment type="caution">
    <text evidence="3">The sequence shown here is derived from an EMBL/GenBank/DDBJ whole genome shotgun (WGS) entry which is preliminary data.</text>
</comment>